<dbReference type="eggNOG" id="ENOG502SRM1">
    <property type="taxonomic scope" value="Eukaryota"/>
</dbReference>
<feature type="signal peptide" evidence="1">
    <location>
        <begin position="1"/>
        <end position="20"/>
    </location>
</feature>
<keyword evidence="3" id="KW-1185">Reference proteome</keyword>
<dbReference type="EMBL" id="KE145360">
    <property type="protein sequence ID" value="EPE31942.1"/>
    <property type="molecule type" value="Genomic_DNA"/>
</dbReference>
<evidence type="ECO:0000313" key="2">
    <source>
        <dbReference type="EMBL" id="EPE31942.1"/>
    </source>
</evidence>
<reference evidence="2 3" key="1">
    <citation type="journal article" date="2013" name="BMC Genomics">
        <title>Genomics-driven discovery of the pneumocandin biosynthetic gene cluster in the fungus Glarea lozoyensis.</title>
        <authorList>
            <person name="Chen L."/>
            <person name="Yue Q."/>
            <person name="Zhang X."/>
            <person name="Xiang M."/>
            <person name="Wang C."/>
            <person name="Li S."/>
            <person name="Che Y."/>
            <person name="Ortiz-Lopez F.J."/>
            <person name="Bills G.F."/>
            <person name="Liu X."/>
            <person name="An Z."/>
        </authorList>
    </citation>
    <scope>NUCLEOTIDE SEQUENCE [LARGE SCALE GENOMIC DNA]</scope>
    <source>
        <strain evidence="3">ATCC 20868 / MF5171</strain>
    </source>
</reference>
<dbReference type="RefSeq" id="XP_008080997.1">
    <property type="nucleotide sequence ID" value="XM_008082806.1"/>
</dbReference>
<dbReference type="Proteomes" id="UP000016922">
    <property type="component" value="Unassembled WGS sequence"/>
</dbReference>
<keyword evidence="1" id="KW-0732">Signal</keyword>
<feature type="chain" id="PRO_5004507647" evidence="1">
    <location>
        <begin position="21"/>
        <end position="428"/>
    </location>
</feature>
<dbReference type="KEGG" id="glz:GLAREA_12024"/>
<dbReference type="OrthoDB" id="3643156at2759"/>
<organism evidence="2 3">
    <name type="scientific">Glarea lozoyensis (strain ATCC 20868 / MF5171)</name>
    <dbReference type="NCBI Taxonomy" id="1116229"/>
    <lineage>
        <taxon>Eukaryota</taxon>
        <taxon>Fungi</taxon>
        <taxon>Dikarya</taxon>
        <taxon>Ascomycota</taxon>
        <taxon>Pezizomycotina</taxon>
        <taxon>Leotiomycetes</taxon>
        <taxon>Helotiales</taxon>
        <taxon>Helotiaceae</taxon>
        <taxon>Glarea</taxon>
    </lineage>
</organism>
<gene>
    <name evidence="2" type="ORF">GLAREA_12024</name>
</gene>
<sequence length="428" mass="48497">MRKTLAFICSSLGLGLLSIAQQTGETSQQLLQQPGVHFICPLPKCRCPSETELSAPGIGTASIKYNNGTIIPIAKINGLPQYITLMKVFATGPVQRISSGIEPPFRGDESDMNEHYKILGLWAWYHVKRHVNKFFFRPASPDVRILAEMISKLRVEVETHLGVKMRGASLSSPVGVHLNDWEIKDVFDFLGMEDLIKDKHNPVFFSRLVSMSAAMAGYGRGLCVTYTDPYQCRTEESRLPSYRVLHLDYNKQALSGTFNRVSDVRNTLFDNYFADLELGSEQLHQNPAEEGEEGEDLDTLSRLRRFFGYLEVDQNREKWKDHLFTLTMRIQQFLGSQKVDTLLMTGESATEPRFIQAVKNALSDRASLQVMSQLEEINSETSERSLYATSMGAAEFAKRRQEGMGWCRLPDNCPKRTIGKSWKRNGEY</sequence>
<dbReference type="GeneID" id="19471065"/>
<evidence type="ECO:0000256" key="1">
    <source>
        <dbReference type="SAM" id="SignalP"/>
    </source>
</evidence>
<accession>S3D094</accession>
<dbReference type="HOGENOM" id="CLU_045009_0_0_1"/>
<dbReference type="AlphaFoldDB" id="S3D094"/>
<proteinExistence type="predicted"/>
<dbReference type="STRING" id="1116229.S3D094"/>
<protein>
    <submittedName>
        <fullName evidence="2">Uncharacterized protein</fullName>
    </submittedName>
</protein>
<evidence type="ECO:0000313" key="3">
    <source>
        <dbReference type="Proteomes" id="UP000016922"/>
    </source>
</evidence>
<name>S3D094_GLAL2</name>